<dbReference type="EMBL" id="BMED01000005">
    <property type="protein sequence ID" value="GGC90924.1"/>
    <property type="molecule type" value="Genomic_DNA"/>
</dbReference>
<evidence type="ECO:0000313" key="2">
    <source>
        <dbReference type="EMBL" id="GGC90924.1"/>
    </source>
</evidence>
<name>A0A916UW66_9BURK</name>
<comment type="caution">
    <text evidence="2">The sequence shown here is derived from an EMBL/GenBank/DDBJ whole genome shotgun (WGS) entry which is preliminary data.</text>
</comment>
<evidence type="ECO:0000256" key="1">
    <source>
        <dbReference type="SAM" id="SignalP"/>
    </source>
</evidence>
<keyword evidence="1" id="KW-0732">Signal</keyword>
<proteinExistence type="predicted"/>
<dbReference type="SUPFAM" id="SSF56601">
    <property type="entry name" value="beta-lactamase/transpeptidase-like"/>
    <property type="match status" value="1"/>
</dbReference>
<evidence type="ECO:0008006" key="4">
    <source>
        <dbReference type="Google" id="ProtNLM"/>
    </source>
</evidence>
<organism evidence="2 3">
    <name type="scientific">Undibacterium terreum</name>
    <dbReference type="NCBI Taxonomy" id="1224302"/>
    <lineage>
        <taxon>Bacteria</taxon>
        <taxon>Pseudomonadati</taxon>
        <taxon>Pseudomonadota</taxon>
        <taxon>Betaproteobacteria</taxon>
        <taxon>Burkholderiales</taxon>
        <taxon>Oxalobacteraceae</taxon>
        <taxon>Undibacterium</taxon>
    </lineage>
</organism>
<feature type="signal peptide" evidence="1">
    <location>
        <begin position="1"/>
        <end position="26"/>
    </location>
</feature>
<gene>
    <name evidence="2" type="ORF">GCM10011396_42750</name>
</gene>
<dbReference type="Gene3D" id="3.40.710.10">
    <property type="entry name" value="DD-peptidase/beta-lactamase superfamily"/>
    <property type="match status" value="1"/>
</dbReference>
<dbReference type="AlphaFoldDB" id="A0A916UW66"/>
<dbReference type="InterPro" id="IPR012338">
    <property type="entry name" value="Beta-lactam/transpept-like"/>
</dbReference>
<evidence type="ECO:0000313" key="3">
    <source>
        <dbReference type="Proteomes" id="UP000637423"/>
    </source>
</evidence>
<accession>A0A916UW66</accession>
<sequence>MRFKWNMARLALCALLIAASSLQASAADLSLAQRAQAAQSTAEGSQSCRSAKPFYWEIGDAEKTLAHGRVGLRAPQADTLMPIASSSKWIYAAYVAELRAGKLTAEDIEFLTFRSGYTRFKRCLSSDTVDSCLKTLTNGNQDAATKGKFFYNGGHMQKHAALNGLGALDNHALAAQMRKVLGTGIPVSFSQPQLAGGIVGSASTYADFLRMLLSGKLALSSMLGSHAVCTNPATCDQAASTPIPSRLSWHYSLGHWVEDDPQNGDGAFSSAGLFGFYPWIDASRTYYGVIARANLLGAILSGEGQRPALESVECGHQIRKAWATGAAQG</sequence>
<keyword evidence="3" id="KW-1185">Reference proteome</keyword>
<dbReference type="Proteomes" id="UP000637423">
    <property type="component" value="Unassembled WGS sequence"/>
</dbReference>
<reference evidence="2" key="1">
    <citation type="journal article" date="2014" name="Int. J. Syst. Evol. Microbiol.">
        <title>Complete genome sequence of Corynebacterium casei LMG S-19264T (=DSM 44701T), isolated from a smear-ripened cheese.</title>
        <authorList>
            <consortium name="US DOE Joint Genome Institute (JGI-PGF)"/>
            <person name="Walter F."/>
            <person name="Albersmeier A."/>
            <person name="Kalinowski J."/>
            <person name="Ruckert C."/>
        </authorList>
    </citation>
    <scope>NUCLEOTIDE SEQUENCE</scope>
    <source>
        <strain evidence="2">CGMCC 1.10998</strain>
    </source>
</reference>
<protein>
    <recommendedName>
        <fullName evidence="4">Beta-lactamase</fullName>
    </recommendedName>
</protein>
<reference evidence="2" key="2">
    <citation type="submission" date="2020-09" db="EMBL/GenBank/DDBJ databases">
        <authorList>
            <person name="Sun Q."/>
            <person name="Zhou Y."/>
        </authorList>
    </citation>
    <scope>NUCLEOTIDE SEQUENCE</scope>
    <source>
        <strain evidence="2">CGMCC 1.10998</strain>
    </source>
</reference>
<dbReference type="RefSeq" id="WP_188568165.1">
    <property type="nucleotide sequence ID" value="NZ_BMED01000005.1"/>
</dbReference>
<feature type="chain" id="PRO_5037333322" description="Beta-lactamase" evidence="1">
    <location>
        <begin position="27"/>
        <end position="329"/>
    </location>
</feature>